<accession>A0A841K7L6</accession>
<keyword evidence="5" id="KW-0012">Acyltransferase</keyword>
<proteinExistence type="predicted"/>
<keyword evidence="4" id="KW-0443">Lipid metabolism</keyword>
<dbReference type="SUPFAM" id="SSF55729">
    <property type="entry name" value="Acyl-CoA N-acyltransferases (Nat)"/>
    <property type="match status" value="1"/>
</dbReference>
<dbReference type="EMBL" id="JACHEK010000012">
    <property type="protein sequence ID" value="MBB6147101.1"/>
    <property type="molecule type" value="Genomic_DNA"/>
</dbReference>
<dbReference type="InterPro" id="IPR052351">
    <property type="entry name" value="Ornithine_N-alpha-AT"/>
</dbReference>
<dbReference type="Pfam" id="PF13444">
    <property type="entry name" value="Acetyltransf_5"/>
    <property type="match status" value="1"/>
</dbReference>
<dbReference type="AlphaFoldDB" id="A0A841K7L6"/>
<organism evidence="6 7">
    <name type="scientific">Silvibacterium bohemicum</name>
    <dbReference type="NCBI Taxonomy" id="1577686"/>
    <lineage>
        <taxon>Bacteria</taxon>
        <taxon>Pseudomonadati</taxon>
        <taxon>Acidobacteriota</taxon>
        <taxon>Terriglobia</taxon>
        <taxon>Terriglobales</taxon>
        <taxon>Acidobacteriaceae</taxon>
        <taxon>Silvibacterium</taxon>
    </lineage>
</organism>
<comment type="caution">
    <text evidence="6">The sequence shown here is derived from an EMBL/GenBank/DDBJ whole genome shotgun (WGS) entry which is preliminary data.</text>
</comment>
<evidence type="ECO:0000256" key="5">
    <source>
        <dbReference type="ARBA" id="ARBA00023315"/>
    </source>
</evidence>
<protein>
    <submittedName>
        <fullName evidence="6">Putative hemolysin</fullName>
    </submittedName>
</protein>
<keyword evidence="3" id="KW-0808">Transferase</keyword>
<keyword evidence="2" id="KW-0444">Lipid biosynthesis</keyword>
<name>A0A841K7L6_9BACT</name>
<dbReference type="InterPro" id="IPR016181">
    <property type="entry name" value="Acyl_CoA_acyltransferase"/>
</dbReference>
<keyword evidence="7" id="KW-1185">Reference proteome</keyword>
<gene>
    <name evidence="6" type="ORF">HNQ77_005086</name>
</gene>
<evidence type="ECO:0000313" key="6">
    <source>
        <dbReference type="EMBL" id="MBB6147101.1"/>
    </source>
</evidence>
<evidence type="ECO:0000256" key="4">
    <source>
        <dbReference type="ARBA" id="ARBA00023098"/>
    </source>
</evidence>
<evidence type="ECO:0000256" key="1">
    <source>
        <dbReference type="ARBA" id="ARBA00005189"/>
    </source>
</evidence>
<evidence type="ECO:0000256" key="2">
    <source>
        <dbReference type="ARBA" id="ARBA00022516"/>
    </source>
</evidence>
<comment type="pathway">
    <text evidence="1">Lipid metabolism.</text>
</comment>
<dbReference type="PANTHER" id="PTHR37323">
    <property type="entry name" value="GCN5-RELATED N-ACETYLTRANSFERASE"/>
    <property type="match status" value="1"/>
</dbReference>
<sequence length="294" mass="32890">MISSYGHRKPRRLNSSAAGTFEIADAGNFHQSVPVVPPAAFQPWISIETGKYQIRVAQSLAERESACRLRFKVFNIELGEGLSSSYSTGMDQDEFDLFCDHLIVEDRSRGEIVGTYRMQSGAMAKRNIGYYSAQEFDFTPYERIRSEVLELGRASIDRDHRSSEVLNLLWRGIAQYAKFYGLRYLIGCSSLNSEDPQSGWTVFGQLSSFLVAPELRTVPTSSYALPPASTSSETLISEMPIKVPKLLKTYIGVGARICGTPAWDRAFKTIDFLTLLDLAQLSPAARNRFLVDEQ</sequence>
<dbReference type="PANTHER" id="PTHR37323:SF1">
    <property type="entry name" value="L-ORNITHINE N(ALPHA)-ACYLTRANSFERASE"/>
    <property type="match status" value="1"/>
</dbReference>
<dbReference type="OrthoDB" id="1113830at2"/>
<dbReference type="RefSeq" id="WP_082125553.1">
    <property type="nucleotide sequence ID" value="NZ_JACHEK010000012.1"/>
</dbReference>
<dbReference type="Proteomes" id="UP000538666">
    <property type="component" value="Unassembled WGS sequence"/>
</dbReference>
<evidence type="ECO:0000256" key="3">
    <source>
        <dbReference type="ARBA" id="ARBA00022679"/>
    </source>
</evidence>
<evidence type="ECO:0000313" key="7">
    <source>
        <dbReference type="Proteomes" id="UP000538666"/>
    </source>
</evidence>
<dbReference type="GO" id="GO:0016746">
    <property type="term" value="F:acyltransferase activity"/>
    <property type="evidence" value="ECO:0007669"/>
    <property type="project" value="UniProtKB-KW"/>
</dbReference>
<reference evidence="6 7" key="1">
    <citation type="submission" date="2020-08" db="EMBL/GenBank/DDBJ databases">
        <title>Genomic Encyclopedia of Type Strains, Phase IV (KMG-IV): sequencing the most valuable type-strain genomes for metagenomic binning, comparative biology and taxonomic classification.</title>
        <authorList>
            <person name="Goeker M."/>
        </authorList>
    </citation>
    <scope>NUCLEOTIDE SEQUENCE [LARGE SCALE GENOMIC DNA]</scope>
    <source>
        <strain evidence="6 7">DSM 103733</strain>
    </source>
</reference>
<dbReference type="Gene3D" id="3.40.630.30">
    <property type="match status" value="1"/>
</dbReference>
<dbReference type="GO" id="GO:0006629">
    <property type="term" value="P:lipid metabolic process"/>
    <property type="evidence" value="ECO:0007669"/>
    <property type="project" value="UniProtKB-KW"/>
</dbReference>